<proteinExistence type="predicted"/>
<dbReference type="Gene3D" id="1.10.260.40">
    <property type="entry name" value="lambda repressor-like DNA-binding domains"/>
    <property type="match status" value="1"/>
</dbReference>
<dbReference type="SUPFAM" id="SSF47413">
    <property type="entry name" value="lambda repressor-like DNA-binding domains"/>
    <property type="match status" value="1"/>
</dbReference>
<organism evidence="1 2">
    <name type="scientific">Tessaracoccus lapidicaptus</name>
    <dbReference type="NCBI Taxonomy" id="1427523"/>
    <lineage>
        <taxon>Bacteria</taxon>
        <taxon>Bacillati</taxon>
        <taxon>Actinomycetota</taxon>
        <taxon>Actinomycetes</taxon>
        <taxon>Propionibacteriales</taxon>
        <taxon>Propionibacteriaceae</taxon>
        <taxon>Tessaracoccus</taxon>
    </lineage>
</organism>
<name>A0A1C0AM77_9ACTN</name>
<dbReference type="SUPFAM" id="SSF53822">
    <property type="entry name" value="Periplasmic binding protein-like I"/>
    <property type="match status" value="1"/>
</dbReference>
<dbReference type="Proteomes" id="UP000093501">
    <property type="component" value="Unassembled WGS sequence"/>
</dbReference>
<dbReference type="RefSeq" id="WP_068751702.1">
    <property type="nucleotide sequence ID" value="NZ_LR214441.1"/>
</dbReference>
<dbReference type="PANTHER" id="PTHR30146">
    <property type="entry name" value="LACI-RELATED TRANSCRIPTIONAL REPRESSOR"/>
    <property type="match status" value="1"/>
</dbReference>
<dbReference type="InterPro" id="IPR046335">
    <property type="entry name" value="LacI/GalR-like_sensor"/>
</dbReference>
<dbReference type="GO" id="GO:0000976">
    <property type="term" value="F:transcription cis-regulatory region binding"/>
    <property type="evidence" value="ECO:0007669"/>
    <property type="project" value="TreeGrafter"/>
</dbReference>
<reference evidence="2" key="1">
    <citation type="submission" date="2016-07" db="EMBL/GenBank/DDBJ databases">
        <authorList>
            <person name="Florea S."/>
            <person name="Webb J.S."/>
            <person name="Jaromczyk J."/>
            <person name="Schardl C.L."/>
        </authorList>
    </citation>
    <scope>NUCLEOTIDE SEQUENCE [LARGE SCALE GENOMIC DNA]</scope>
    <source>
        <strain evidence="2">IPBSL-7</strain>
    </source>
</reference>
<dbReference type="CDD" id="cd06293">
    <property type="entry name" value="PBP1_LacI-like"/>
    <property type="match status" value="1"/>
</dbReference>
<dbReference type="Gene3D" id="3.40.50.2300">
    <property type="match status" value="2"/>
</dbReference>
<dbReference type="CDD" id="cd01392">
    <property type="entry name" value="HTH_LacI"/>
    <property type="match status" value="1"/>
</dbReference>
<evidence type="ECO:0000313" key="1">
    <source>
        <dbReference type="EMBL" id="OCL33945.1"/>
    </source>
</evidence>
<dbReference type="InterPro" id="IPR010982">
    <property type="entry name" value="Lambda_DNA-bd_dom_sf"/>
</dbReference>
<gene>
    <name evidence="1" type="ORF">BCR15_04800</name>
</gene>
<dbReference type="PANTHER" id="PTHR30146:SF109">
    <property type="entry name" value="HTH-TYPE TRANSCRIPTIONAL REGULATOR GALS"/>
    <property type="match status" value="1"/>
</dbReference>
<dbReference type="EMBL" id="MBQD01000021">
    <property type="protein sequence ID" value="OCL33945.1"/>
    <property type="molecule type" value="Genomic_DNA"/>
</dbReference>
<dbReference type="PROSITE" id="PS50932">
    <property type="entry name" value="HTH_LACI_2"/>
    <property type="match status" value="1"/>
</dbReference>
<dbReference type="SMART" id="SM00354">
    <property type="entry name" value="HTH_LACI"/>
    <property type="match status" value="1"/>
</dbReference>
<accession>A0A1C0AM77</accession>
<keyword evidence="2" id="KW-1185">Reference proteome</keyword>
<dbReference type="GO" id="GO:0003700">
    <property type="term" value="F:DNA-binding transcription factor activity"/>
    <property type="evidence" value="ECO:0007669"/>
    <property type="project" value="TreeGrafter"/>
</dbReference>
<dbReference type="InterPro" id="IPR028082">
    <property type="entry name" value="Peripla_BP_I"/>
</dbReference>
<protein>
    <submittedName>
        <fullName evidence="1">Uncharacterized protein</fullName>
    </submittedName>
</protein>
<sequence>MVASVKDVAARAGVSPSTVSNFFHRPHLVSAKNRERVNAAISELGYVPNESARQLRSGTSKTIALNLLDAWIPFYSSMSRGVEDAVREQGWTPFFGNSGRDPERERGNIEMFESHRVQGLIISPVADASEQLLRLQSKGIQCIAVSPLVEHPAIPSISFDDFRGGQLAGEHLVQIGRKRIMFIGRDQISHSANRLAGLRAAVTAALGAAADVTVLQVRALDIENGRIAATDIIGQPRATWPDAIFAANDMLALGAMTAFIRAGIRIPDDIALIGYDDDNYAAMAIVPLTTIRQPSYDMGHRAAEILLHHIAHPTAPIEHISFEGSVIIRESTFGAEARRADSRVARPAHKLGPG</sequence>
<dbReference type="Pfam" id="PF00356">
    <property type="entry name" value="LacI"/>
    <property type="match status" value="1"/>
</dbReference>
<comment type="caution">
    <text evidence="1">The sequence shown here is derived from an EMBL/GenBank/DDBJ whole genome shotgun (WGS) entry which is preliminary data.</text>
</comment>
<evidence type="ECO:0000313" key="2">
    <source>
        <dbReference type="Proteomes" id="UP000093501"/>
    </source>
</evidence>
<dbReference type="AlphaFoldDB" id="A0A1C0AM77"/>
<dbReference type="InterPro" id="IPR000843">
    <property type="entry name" value="HTH_LacI"/>
</dbReference>
<dbReference type="Pfam" id="PF13377">
    <property type="entry name" value="Peripla_BP_3"/>
    <property type="match status" value="1"/>
</dbReference>